<reference evidence="2" key="1">
    <citation type="submission" date="2021-02" db="EMBL/GenBank/DDBJ databases">
        <authorList>
            <person name="Nowell W R."/>
        </authorList>
    </citation>
    <scope>NUCLEOTIDE SEQUENCE</scope>
</reference>
<dbReference type="Gene3D" id="3.40.1080.20">
    <property type="entry name" value="Acetyl-CoA hydrolase/transferase C-terminal domain"/>
    <property type="match status" value="1"/>
</dbReference>
<dbReference type="Pfam" id="PF13336">
    <property type="entry name" value="AcetylCoA_hyd_C"/>
    <property type="match status" value="1"/>
</dbReference>
<dbReference type="Proteomes" id="UP000663882">
    <property type="component" value="Unassembled WGS sequence"/>
</dbReference>
<dbReference type="InterPro" id="IPR038460">
    <property type="entry name" value="AcetylCoA_hyd_C_sf"/>
</dbReference>
<dbReference type="GO" id="GO:0006083">
    <property type="term" value="P:acetate metabolic process"/>
    <property type="evidence" value="ECO:0007669"/>
    <property type="project" value="InterPro"/>
</dbReference>
<dbReference type="InterPro" id="IPR037171">
    <property type="entry name" value="NagB/RpiA_transferase-like"/>
</dbReference>
<organism evidence="2 3">
    <name type="scientific">Rotaria sordida</name>
    <dbReference type="NCBI Taxonomy" id="392033"/>
    <lineage>
        <taxon>Eukaryota</taxon>
        <taxon>Metazoa</taxon>
        <taxon>Spiralia</taxon>
        <taxon>Gnathifera</taxon>
        <taxon>Rotifera</taxon>
        <taxon>Eurotatoria</taxon>
        <taxon>Bdelloidea</taxon>
        <taxon>Philodinida</taxon>
        <taxon>Philodinidae</taxon>
        <taxon>Rotaria</taxon>
    </lineage>
</organism>
<dbReference type="AlphaFoldDB" id="A0A814SU23"/>
<proteinExistence type="predicted"/>
<protein>
    <recommendedName>
        <fullName evidence="1">Acetyl-CoA hydrolase/transferase C-terminal domain-containing protein</fullName>
    </recommendedName>
</protein>
<comment type="caution">
    <text evidence="2">The sequence shown here is derived from an EMBL/GenBank/DDBJ whole genome shotgun (WGS) entry which is preliminary data.</text>
</comment>
<dbReference type="OrthoDB" id="10250396at2759"/>
<feature type="domain" description="Acetyl-CoA hydrolase/transferase C-terminal" evidence="1">
    <location>
        <begin position="2"/>
        <end position="53"/>
    </location>
</feature>
<sequence length="70" mass="7848">MEISNNPEVICRMCRITMNTALEDDIYGNVNSTHVLGSAIMNGIGGSGDFTRKNVRFIFFFLANNIDLFK</sequence>
<evidence type="ECO:0000313" key="2">
    <source>
        <dbReference type="EMBL" id="CAF1152486.1"/>
    </source>
</evidence>
<gene>
    <name evidence="2" type="ORF">RFH988_LOCUS21993</name>
</gene>
<dbReference type="EMBL" id="CAJNOO010001437">
    <property type="protein sequence ID" value="CAF1152486.1"/>
    <property type="molecule type" value="Genomic_DNA"/>
</dbReference>
<dbReference type="PANTHER" id="PTHR43609">
    <property type="entry name" value="ACETYL-COA HYDROLASE"/>
    <property type="match status" value="1"/>
</dbReference>
<name>A0A814SU23_9BILA</name>
<dbReference type="PANTHER" id="PTHR43609:SF1">
    <property type="entry name" value="ACETYL-COA HYDROLASE"/>
    <property type="match status" value="1"/>
</dbReference>
<dbReference type="SUPFAM" id="SSF100950">
    <property type="entry name" value="NagB/RpiA/CoA transferase-like"/>
    <property type="match status" value="1"/>
</dbReference>
<dbReference type="InterPro" id="IPR026888">
    <property type="entry name" value="AcetylCoA_hyd_C"/>
</dbReference>
<evidence type="ECO:0000313" key="3">
    <source>
        <dbReference type="Proteomes" id="UP000663882"/>
    </source>
</evidence>
<accession>A0A814SU23</accession>
<evidence type="ECO:0000259" key="1">
    <source>
        <dbReference type="Pfam" id="PF13336"/>
    </source>
</evidence>
<dbReference type="GO" id="GO:0003986">
    <property type="term" value="F:acetyl-CoA hydrolase activity"/>
    <property type="evidence" value="ECO:0007669"/>
    <property type="project" value="TreeGrafter"/>
</dbReference>
<dbReference type="InterPro" id="IPR046433">
    <property type="entry name" value="ActCoA_hydro"/>
</dbReference>
<dbReference type="GO" id="GO:0008775">
    <property type="term" value="F:acetate CoA-transferase activity"/>
    <property type="evidence" value="ECO:0007669"/>
    <property type="project" value="InterPro"/>
</dbReference>